<dbReference type="RefSeq" id="YP_009027558.1">
    <property type="nucleotide sequence ID" value="NC_024050.1"/>
</dbReference>
<feature type="transmembrane region" description="Helical" evidence="12">
    <location>
        <begin position="54"/>
        <end position="71"/>
    </location>
</feature>
<dbReference type="Pfam" id="PF03840">
    <property type="entry name" value="SecG"/>
    <property type="match status" value="1"/>
</dbReference>
<dbReference type="EMBL" id="KJ776830">
    <property type="protein sequence ID" value="AIA20050.1"/>
    <property type="molecule type" value="Genomic_DNA"/>
</dbReference>
<gene>
    <name evidence="13" type="primary">orf71</name>
</gene>
<evidence type="ECO:0000313" key="14">
    <source>
        <dbReference type="EMBL" id="AHB35052.1"/>
    </source>
</evidence>
<feature type="transmembrane region" description="Helical" evidence="12">
    <location>
        <begin position="5"/>
        <end position="23"/>
    </location>
</feature>
<keyword evidence="6 12" id="KW-0812">Transmembrane</keyword>
<keyword evidence="10 12" id="KW-0472">Membrane</keyword>
<keyword evidence="5" id="KW-0813">Transport</keyword>
<evidence type="ECO:0000256" key="9">
    <source>
        <dbReference type="ARBA" id="ARBA00023010"/>
    </source>
</evidence>
<dbReference type="EMBL" id="KJ776834">
    <property type="protein sequence ID" value="AIA20886.1"/>
    <property type="molecule type" value="Genomic_DNA"/>
</dbReference>
<dbReference type="GO" id="GO:0016020">
    <property type="term" value="C:membrane"/>
    <property type="evidence" value="ECO:0007669"/>
    <property type="project" value="UniProtKB-SubCell"/>
</dbReference>
<evidence type="ECO:0000256" key="3">
    <source>
        <dbReference type="ARBA" id="ARBA00013657"/>
    </source>
</evidence>
<accession>A0A023I867</accession>
<dbReference type="NCBIfam" id="TIGR00810">
    <property type="entry name" value="secG"/>
    <property type="match status" value="1"/>
</dbReference>
<keyword evidence="7" id="KW-0653">Protein transport</keyword>
<comment type="function">
    <text evidence="11">Involved in protein export. Participates in an early event of protein translocation across the chloroplast thylakoid membrane.</text>
</comment>
<evidence type="ECO:0000256" key="10">
    <source>
        <dbReference type="ARBA" id="ARBA00023136"/>
    </source>
</evidence>
<comment type="similarity">
    <text evidence="2">Belongs to the SecG family.</text>
</comment>
<evidence type="ECO:0000256" key="7">
    <source>
        <dbReference type="ARBA" id="ARBA00022927"/>
    </source>
</evidence>
<keyword evidence="13" id="KW-0934">Plastid</keyword>
<sequence length="72" mass="8187">MMQQILKLFWYTSTIILVITILIHNPKSEGVGSIGAQNQFFSNTRSTENTLNKVTWLFLILFLILTTVIAIS</sequence>
<evidence type="ECO:0000313" key="13">
    <source>
        <dbReference type="EMBL" id="AGV01098.1"/>
    </source>
</evidence>
<dbReference type="EMBL" id="KJ776828">
    <property type="protein sequence ID" value="AIA19632.1"/>
    <property type="molecule type" value="Genomic_DNA"/>
</dbReference>
<evidence type="ECO:0000256" key="8">
    <source>
        <dbReference type="ARBA" id="ARBA00022989"/>
    </source>
</evidence>
<dbReference type="GeneID" id="19221623"/>
<comment type="subcellular location">
    <subcellularLocation>
        <location evidence="1">Membrane</location>
        <topology evidence="1">Multi-pass membrane protein</topology>
    </subcellularLocation>
</comment>
<evidence type="ECO:0000256" key="5">
    <source>
        <dbReference type="ARBA" id="ARBA00022448"/>
    </source>
</evidence>
<dbReference type="GO" id="GO:0009306">
    <property type="term" value="P:protein secretion"/>
    <property type="evidence" value="ECO:0007669"/>
    <property type="project" value="InterPro"/>
</dbReference>
<dbReference type="EMBL" id="KJ776835">
    <property type="protein sequence ID" value="AIA21095.1"/>
    <property type="molecule type" value="Genomic_DNA"/>
</dbReference>
<keyword evidence="9" id="KW-0811">Translocation</keyword>
<geneLocation type="plastid" evidence="13"/>
<dbReference type="EMBL" id="KF515973">
    <property type="protein sequence ID" value="AHB35261.1"/>
    <property type="molecule type" value="Genomic_DNA"/>
</dbReference>
<dbReference type="EMBL" id="KJ776827">
    <property type="protein sequence ID" value="AIA19423.1"/>
    <property type="molecule type" value="Genomic_DNA"/>
</dbReference>
<evidence type="ECO:0000256" key="1">
    <source>
        <dbReference type="ARBA" id="ARBA00004141"/>
    </source>
</evidence>
<evidence type="ECO:0000256" key="2">
    <source>
        <dbReference type="ARBA" id="ARBA00008445"/>
    </source>
</evidence>
<dbReference type="EMBL" id="KJ776833">
    <property type="protein sequence ID" value="AIA20677.1"/>
    <property type="molecule type" value="Genomic_DNA"/>
</dbReference>
<dbReference type="EMBL" id="KJ776829">
    <property type="protein sequence ID" value="AIA19841.1"/>
    <property type="molecule type" value="Genomic_DNA"/>
</dbReference>
<evidence type="ECO:0000256" key="6">
    <source>
        <dbReference type="ARBA" id="ARBA00022692"/>
    </source>
</evidence>
<keyword evidence="8 12" id="KW-1133">Transmembrane helix</keyword>
<proteinExistence type="inferred from homology"/>
<keyword evidence="14" id="KW-0150">Chloroplast</keyword>
<dbReference type="EMBL" id="KJ776832">
    <property type="protein sequence ID" value="AIA20468.1"/>
    <property type="molecule type" value="Genomic_DNA"/>
</dbReference>
<evidence type="ECO:0000256" key="4">
    <source>
        <dbReference type="ARBA" id="ARBA00015435"/>
    </source>
</evidence>
<dbReference type="EMBL" id="KC904971">
    <property type="protein sequence ID" value="AGV01098.1"/>
    <property type="molecule type" value="Genomic_DNA"/>
</dbReference>
<dbReference type="GO" id="GO:0015450">
    <property type="term" value="F:protein-transporting ATPase activity"/>
    <property type="evidence" value="ECO:0007669"/>
    <property type="project" value="InterPro"/>
</dbReference>
<evidence type="ECO:0000256" key="12">
    <source>
        <dbReference type="SAM" id="Phobius"/>
    </source>
</evidence>
<dbReference type="InterPro" id="IPR004692">
    <property type="entry name" value="SecG"/>
</dbReference>
<evidence type="ECO:0000256" key="11">
    <source>
        <dbReference type="ARBA" id="ARBA00025638"/>
    </source>
</evidence>
<reference evidence="13" key="1">
    <citation type="journal article" date="2014" name="Sci. Rep.">
        <title>Minimally destructive sampling of type specimens of Pyropia (Bangiales, Rhodophyta) recovers complete plastid and mitochondrial genomes.</title>
        <authorList>
            <person name="Hughey J.R."/>
            <person name="Gabrielson P.W."/>
            <person name="Rohmer L."/>
            <person name="Tortolani J."/>
            <person name="Silva M."/>
            <person name="Miller K.A."/>
            <person name="Young J.D."/>
            <person name="Martell C."/>
            <person name="Ruediger E."/>
        </authorList>
    </citation>
    <scope>NUCLEOTIDE SEQUENCE</scope>
    <source>
        <strain evidence="13">LD 13037</strain>
    </source>
</reference>
<dbReference type="AlphaFoldDB" id="A0A023I867"/>
<dbReference type="EMBL" id="KF515972">
    <property type="protein sequence ID" value="AHB35052.1"/>
    <property type="molecule type" value="Genomic_DNA"/>
</dbReference>
<organism evidence="13">
    <name type="scientific">Pyropia perforata</name>
    <name type="common">Red alga</name>
    <name type="synonym">Porphyra perforata</name>
    <dbReference type="NCBI Taxonomy" id="182771"/>
    <lineage>
        <taxon>Eukaryota</taxon>
        <taxon>Rhodophyta</taxon>
        <taxon>Bangiophyceae</taxon>
        <taxon>Bangiales</taxon>
        <taxon>Bangiaceae</taxon>
        <taxon>Pyropia</taxon>
    </lineage>
</organism>
<dbReference type="EMBL" id="KJ776831">
    <property type="protein sequence ID" value="AIA20259.1"/>
    <property type="molecule type" value="Genomic_DNA"/>
</dbReference>
<accession>A0A059SUV5</accession>
<protein>
    <recommendedName>
        <fullName evidence="4">Probable protein-export membrane protein SecG</fullName>
    </recommendedName>
    <alternativeName>
        <fullName evidence="3">Probable protein-export membrane protein secG</fullName>
    </alternativeName>
</protein>
<name>A0A023I867_PYRPE</name>